<evidence type="ECO:0000313" key="4">
    <source>
        <dbReference type="Proteomes" id="UP000675747"/>
    </source>
</evidence>
<evidence type="ECO:0000259" key="1">
    <source>
        <dbReference type="PROSITE" id="PS51163"/>
    </source>
</evidence>
<evidence type="ECO:0000313" key="2">
    <source>
        <dbReference type="EMBL" id="MBR0563001.1"/>
    </source>
</evidence>
<dbReference type="InterPro" id="IPR052532">
    <property type="entry name" value="SUA5_domain"/>
</dbReference>
<dbReference type="EMBL" id="JAGQFT010000090">
    <property type="protein sequence ID" value="MBR0563001.1"/>
    <property type="molecule type" value="Genomic_DNA"/>
</dbReference>
<dbReference type="NCBIfam" id="TIGR00057">
    <property type="entry name" value="L-threonylcarbamoyladenylate synthase"/>
    <property type="match status" value="1"/>
</dbReference>
<dbReference type="Proteomes" id="UP000675747">
    <property type="component" value="Unassembled WGS sequence"/>
</dbReference>
<dbReference type="PANTHER" id="PTHR42828">
    <property type="entry name" value="DHBP SYNTHASE RIBB-LIKE ALPHA/BETA DOMAIN-CONTAINING PROTEIN"/>
    <property type="match status" value="1"/>
</dbReference>
<dbReference type="GO" id="GO:0003725">
    <property type="term" value="F:double-stranded RNA binding"/>
    <property type="evidence" value="ECO:0007669"/>
    <property type="project" value="InterPro"/>
</dbReference>
<dbReference type="EMBL" id="JAGQFT020000006">
    <property type="protein sequence ID" value="MBS7457535.1"/>
    <property type="molecule type" value="Genomic_DNA"/>
</dbReference>
<dbReference type="PANTHER" id="PTHR42828:SF3">
    <property type="entry name" value="THREONYLCARBAMOYL-AMP SYNTHASE"/>
    <property type="match status" value="1"/>
</dbReference>
<dbReference type="SUPFAM" id="SSF55821">
    <property type="entry name" value="YrdC/RibB"/>
    <property type="match status" value="1"/>
</dbReference>
<gene>
    <name evidence="3" type="ORF">KB893_010350</name>
    <name evidence="2" type="ORF">KB893_10805</name>
</gene>
<dbReference type="InterPro" id="IPR006070">
    <property type="entry name" value="Sua5-like_dom"/>
</dbReference>
<accession>A0A8J8AXU1</accession>
<reference evidence="3 4" key="1">
    <citation type="journal article" date="2021" name="Microbiol. Resour. Announc.">
        <title>Draft Genome Sequence of Coralloluteibacterium stylophorae LMG 29479T.</title>
        <authorList>
            <person name="Karlyshev A.V."/>
            <person name="Kudryashova E.B."/>
            <person name="Ariskina E.V."/>
            <person name="Conroy A.P."/>
            <person name="Abidueva E.Y."/>
        </authorList>
    </citation>
    <scope>NUCLEOTIDE SEQUENCE [LARGE SCALE GENOMIC DNA]</scope>
    <source>
        <strain evidence="3 4">LMG 29479</strain>
    </source>
</reference>
<feature type="domain" description="YrdC-like" evidence="1">
    <location>
        <begin position="14"/>
        <end position="202"/>
    </location>
</feature>
<organism evidence="2">
    <name type="scientific">Coralloluteibacterium stylophorae</name>
    <dbReference type="NCBI Taxonomy" id="1776034"/>
    <lineage>
        <taxon>Bacteria</taxon>
        <taxon>Pseudomonadati</taxon>
        <taxon>Pseudomonadota</taxon>
        <taxon>Gammaproteobacteria</taxon>
        <taxon>Lysobacterales</taxon>
        <taxon>Lysobacteraceae</taxon>
        <taxon>Coralloluteibacterium</taxon>
    </lineage>
</organism>
<reference evidence="2" key="2">
    <citation type="submission" date="2021-04" db="EMBL/GenBank/DDBJ databases">
        <authorList>
            <person name="Karlyshev A.V."/>
        </authorList>
    </citation>
    <scope>NUCLEOTIDE SEQUENCE</scope>
    <source>
        <strain evidence="2">LMG 29479</strain>
    </source>
</reference>
<protein>
    <submittedName>
        <fullName evidence="2">Threonylcarbamoyl-AMP synthase</fullName>
    </submittedName>
</protein>
<name>A0A8J8AXU1_9GAMM</name>
<dbReference type="InterPro" id="IPR017945">
    <property type="entry name" value="DHBP_synth_RibB-like_a/b_dom"/>
</dbReference>
<evidence type="ECO:0000313" key="3">
    <source>
        <dbReference type="EMBL" id="MBS7457535.1"/>
    </source>
</evidence>
<dbReference type="RefSeq" id="WP_211926922.1">
    <property type="nucleotide sequence ID" value="NZ_JAGQFT020000006.1"/>
</dbReference>
<dbReference type="Pfam" id="PF01300">
    <property type="entry name" value="Sua5_yciO_yrdC"/>
    <property type="match status" value="1"/>
</dbReference>
<keyword evidence="4" id="KW-1185">Reference proteome</keyword>
<comment type="caution">
    <text evidence="2">The sequence shown here is derived from an EMBL/GenBank/DDBJ whole genome shotgun (WGS) entry which is preliminary data.</text>
</comment>
<dbReference type="AlphaFoldDB" id="A0A8J8AXU1"/>
<proteinExistence type="predicted"/>
<sequence>MSDRVEVHPVNPQGRLIEAAAERLVEGALVLCPTDAGYTLVWSQASRDAEERVQRLRALDTKHPFTLLCAAMSEAGRLARLDNRTFQLFRSLTPGPCTFILPASPELPRRLKQSKRRTIGIRIPDHPVTQALIAAVREPLLSTTAALPDDEDVPSHDAEAMAERWLRHVDVMLDAGDCPPGPTSIIDASGKDEPQVVRQGFQPLPF</sequence>
<dbReference type="PROSITE" id="PS51163">
    <property type="entry name" value="YRDC"/>
    <property type="match status" value="1"/>
</dbReference>
<dbReference type="Gene3D" id="3.90.870.10">
    <property type="entry name" value="DHBP synthase"/>
    <property type="match status" value="1"/>
</dbReference>